<proteinExistence type="predicted"/>
<dbReference type="EMBL" id="CP128986">
    <property type="protein sequence ID" value="WOC14400.1"/>
    <property type="molecule type" value="Genomic_DNA"/>
</dbReference>
<feature type="domain" description="HTH deoR-type" evidence="7">
    <location>
        <begin position="6"/>
        <end position="58"/>
    </location>
</feature>
<dbReference type="Pfam" id="PF00455">
    <property type="entry name" value="DeoRC"/>
    <property type="match status" value="1"/>
</dbReference>
<dbReference type="SMART" id="SM00420">
    <property type="entry name" value="HTH_DEOR"/>
    <property type="match status" value="1"/>
</dbReference>
<keyword evidence="4" id="KW-0238">DNA-binding</keyword>
<evidence type="ECO:0000256" key="1">
    <source>
        <dbReference type="ARBA" id="ARBA00021390"/>
    </source>
</evidence>
<dbReference type="GO" id="GO:0003677">
    <property type="term" value="F:DNA binding"/>
    <property type="evidence" value="ECO:0007669"/>
    <property type="project" value="UniProtKB-KW"/>
</dbReference>
<dbReference type="InterPro" id="IPR050313">
    <property type="entry name" value="Carb_Metab_HTH_regulators"/>
</dbReference>
<dbReference type="SUPFAM" id="SSF100950">
    <property type="entry name" value="NagB/RpiA/CoA transferase-like"/>
    <property type="match status" value="1"/>
</dbReference>
<keyword evidence="5" id="KW-0804">Transcription</keyword>
<dbReference type="SMART" id="SM01134">
    <property type="entry name" value="DeoRC"/>
    <property type="match status" value="1"/>
</dbReference>
<dbReference type="AlphaFoldDB" id="A0AA97CXM0"/>
<dbReference type="PANTHER" id="PTHR30363">
    <property type="entry name" value="HTH-TYPE TRANSCRIPTIONAL REGULATOR SRLR-RELATED"/>
    <property type="match status" value="1"/>
</dbReference>
<dbReference type="InterPro" id="IPR014036">
    <property type="entry name" value="DeoR-like_C"/>
</dbReference>
<protein>
    <recommendedName>
        <fullName evidence="1">Lactose phosphotransferase system repressor</fullName>
    </recommendedName>
</protein>
<dbReference type="RefSeq" id="WP_420040145.1">
    <property type="nucleotide sequence ID" value="NZ_CP128986.1"/>
</dbReference>
<dbReference type="InterPro" id="IPR037171">
    <property type="entry name" value="NagB/RpiA_transferase-like"/>
</dbReference>
<evidence type="ECO:0000256" key="4">
    <source>
        <dbReference type="ARBA" id="ARBA00023125"/>
    </source>
</evidence>
<gene>
    <name evidence="8" type="primary">srlR_2</name>
    <name evidence="8" type="ORF">MP11Mi_35220</name>
</gene>
<evidence type="ECO:0000259" key="7">
    <source>
        <dbReference type="SMART" id="SM00420"/>
    </source>
</evidence>
<dbReference type="InterPro" id="IPR036388">
    <property type="entry name" value="WH-like_DNA-bd_sf"/>
</dbReference>
<dbReference type="PANTHER" id="PTHR30363:SF4">
    <property type="entry name" value="GLYCEROL-3-PHOSPHATE REGULON REPRESSOR"/>
    <property type="match status" value="1"/>
</dbReference>
<keyword evidence="3" id="KW-0805">Transcription regulation</keyword>
<dbReference type="PRINTS" id="PR00037">
    <property type="entry name" value="HTHLACR"/>
</dbReference>
<evidence type="ECO:0000256" key="3">
    <source>
        <dbReference type="ARBA" id="ARBA00023015"/>
    </source>
</evidence>
<dbReference type="Gene3D" id="1.10.10.10">
    <property type="entry name" value="Winged helix-like DNA-binding domain superfamily/Winged helix DNA-binding domain"/>
    <property type="match status" value="1"/>
</dbReference>
<evidence type="ECO:0000256" key="5">
    <source>
        <dbReference type="ARBA" id="ARBA00023163"/>
    </source>
</evidence>
<organism evidence="8">
    <name type="scientific">Gordonia sp. MP11Mi</name>
    <dbReference type="NCBI Taxonomy" id="3022769"/>
    <lineage>
        <taxon>Bacteria</taxon>
        <taxon>Bacillati</taxon>
        <taxon>Actinomycetota</taxon>
        <taxon>Actinomycetes</taxon>
        <taxon>Mycobacteriales</taxon>
        <taxon>Gordoniaceae</taxon>
        <taxon>Gordonia</taxon>
    </lineage>
</organism>
<dbReference type="InterPro" id="IPR001034">
    <property type="entry name" value="DeoR_HTH"/>
</dbReference>
<sequence>MYAEERQQAIAAEVGERGRVSVTDLSERFSVTGETVRRDLAALQRAGSLIRVHGGAVRLDVAAVVDEPDLAEREAARRTQKAAIGAAAQRFLPATGGAVLFDAGTTTFAAAAALGADTRHQFVTNSLPIAATLTGLPRSNVIFVGGRLRPKTQASVGADACDVLAGLHTSVGFIGTNGLTLTDGLSTPDVDEAAVKRAMIAACDQVVVLADSSKINRQELVTFGAVADIDVLITDDGIDPGLVSVLFSHDIEVVTA</sequence>
<evidence type="ECO:0000256" key="6">
    <source>
        <dbReference type="ARBA" id="ARBA00024937"/>
    </source>
</evidence>
<dbReference type="GO" id="GO:0003700">
    <property type="term" value="F:DNA-binding transcription factor activity"/>
    <property type="evidence" value="ECO:0007669"/>
    <property type="project" value="InterPro"/>
</dbReference>
<accession>A0AA97CXM0</accession>
<evidence type="ECO:0000256" key="2">
    <source>
        <dbReference type="ARBA" id="ARBA00022491"/>
    </source>
</evidence>
<dbReference type="InterPro" id="IPR036390">
    <property type="entry name" value="WH_DNA-bd_sf"/>
</dbReference>
<comment type="function">
    <text evidence="6">Repressor of the lactose catabolism operon. Galactose-6-phosphate is the inducer.</text>
</comment>
<dbReference type="InterPro" id="IPR018356">
    <property type="entry name" value="Tscrpt_reg_HTH_DeoR_CS"/>
</dbReference>
<keyword evidence="2" id="KW-0678">Repressor</keyword>
<dbReference type="Pfam" id="PF08220">
    <property type="entry name" value="HTH_DeoR"/>
    <property type="match status" value="1"/>
</dbReference>
<dbReference type="SUPFAM" id="SSF46785">
    <property type="entry name" value="Winged helix' DNA-binding domain"/>
    <property type="match status" value="1"/>
</dbReference>
<evidence type="ECO:0000313" key="8">
    <source>
        <dbReference type="EMBL" id="WOC14400.1"/>
    </source>
</evidence>
<reference evidence="8" key="1">
    <citation type="submission" date="2023-06" db="EMBL/GenBank/DDBJ databases">
        <title>Gordonia sp. nov. and Pseudochrobactrum sp. nov., two species isolated from the burying beetle Nicrophorus vespilloides.</title>
        <authorList>
            <person name="Poehlein A."/>
            <person name="Guzman J."/>
            <person name="Daniel R."/>
            <person name="Vilcinskas A."/>
        </authorList>
    </citation>
    <scope>NUCLEOTIDE SEQUENCE</scope>
    <source>
        <strain evidence="8">MP11Mi</strain>
    </source>
</reference>
<dbReference type="PROSITE" id="PS00894">
    <property type="entry name" value="HTH_DEOR_1"/>
    <property type="match status" value="1"/>
</dbReference>
<name>A0AA97CXM0_9ACTN</name>